<feature type="transmembrane region" description="Helical" evidence="8">
    <location>
        <begin position="247"/>
        <end position="262"/>
    </location>
</feature>
<keyword evidence="3" id="KW-0808">Transferase</keyword>
<name>A0A8T0P0J8_PANVG</name>
<evidence type="ECO:0000256" key="5">
    <source>
        <dbReference type="ARBA" id="ARBA00022989"/>
    </source>
</evidence>
<dbReference type="Pfam" id="PF07779">
    <property type="entry name" value="Cas1_AcylT"/>
    <property type="match status" value="1"/>
</dbReference>
<dbReference type="GO" id="GO:0045492">
    <property type="term" value="P:xylan biosynthetic process"/>
    <property type="evidence" value="ECO:0007669"/>
    <property type="project" value="TreeGrafter"/>
</dbReference>
<keyword evidence="4 8" id="KW-0812">Transmembrane</keyword>
<evidence type="ECO:0000313" key="10">
    <source>
        <dbReference type="EMBL" id="KAG2552384.1"/>
    </source>
</evidence>
<keyword evidence="6 8" id="KW-0472">Membrane</keyword>
<comment type="caution">
    <text evidence="10">The sequence shown here is derived from an EMBL/GenBank/DDBJ whole genome shotgun (WGS) entry which is preliminary data.</text>
</comment>
<comment type="similarity">
    <text evidence="2">Belongs to the PC-esterase family. CASD1 subfamily.</text>
</comment>
<organism evidence="10 11">
    <name type="scientific">Panicum virgatum</name>
    <name type="common">Blackwell switchgrass</name>
    <dbReference type="NCBI Taxonomy" id="38727"/>
    <lineage>
        <taxon>Eukaryota</taxon>
        <taxon>Viridiplantae</taxon>
        <taxon>Streptophyta</taxon>
        <taxon>Embryophyta</taxon>
        <taxon>Tracheophyta</taxon>
        <taxon>Spermatophyta</taxon>
        <taxon>Magnoliopsida</taxon>
        <taxon>Liliopsida</taxon>
        <taxon>Poales</taxon>
        <taxon>Poaceae</taxon>
        <taxon>PACMAD clade</taxon>
        <taxon>Panicoideae</taxon>
        <taxon>Panicodae</taxon>
        <taxon>Paniceae</taxon>
        <taxon>Panicinae</taxon>
        <taxon>Panicum</taxon>
        <taxon>Panicum sect. Hiantes</taxon>
    </lineage>
</organism>
<sequence>MAEAVASAGGLAMAAASTSVTPGQVSAILGFLWVFAAWAYAEVLFHRKNAASIKTRYSDVNLAVMDNSSVKEDQTLLLEEGGQAVAAKPAYNSFTSQMLRLFFMDQMLLLENRLTLRAISEFGGYLLYFYICDRTDLLGESAKNYSRDLFLFLYFLLIIVSAMTSFKVHQDKSALTGKSILYLNRHQTEEWKGWMQVLFLMYHYFNAKEIYNAIRVFIAAYVWMTGFGNFSYYYVRKDFSLGRFAQMMWRLNFFVILCCIVLNNDYTLYYICPMHTLFTLMVYGALGILNKYNEIRSVMCFPFQG</sequence>
<evidence type="ECO:0000256" key="6">
    <source>
        <dbReference type="ARBA" id="ARBA00023136"/>
    </source>
</evidence>
<dbReference type="GO" id="GO:0009834">
    <property type="term" value="P:plant-type secondary cell wall biogenesis"/>
    <property type="evidence" value="ECO:0007669"/>
    <property type="project" value="TreeGrafter"/>
</dbReference>
<dbReference type="GO" id="GO:0005794">
    <property type="term" value="C:Golgi apparatus"/>
    <property type="evidence" value="ECO:0007669"/>
    <property type="project" value="TreeGrafter"/>
</dbReference>
<feature type="transmembrane region" description="Helical" evidence="8">
    <location>
        <begin position="26"/>
        <end position="45"/>
    </location>
</feature>
<evidence type="ECO:0000256" key="8">
    <source>
        <dbReference type="SAM" id="Phobius"/>
    </source>
</evidence>
<evidence type="ECO:0000313" key="11">
    <source>
        <dbReference type="Proteomes" id="UP000823388"/>
    </source>
</evidence>
<keyword evidence="7" id="KW-0325">Glycoprotein</keyword>
<dbReference type="PANTHER" id="PTHR13533">
    <property type="entry name" value="N-ACETYLNEURAMINATE 9-O-ACETYLTRANSFERASE"/>
    <property type="match status" value="1"/>
</dbReference>
<evidence type="ECO:0000256" key="1">
    <source>
        <dbReference type="ARBA" id="ARBA00004141"/>
    </source>
</evidence>
<proteinExistence type="inferred from homology"/>
<dbReference type="GO" id="GO:0010411">
    <property type="term" value="P:xyloglucan metabolic process"/>
    <property type="evidence" value="ECO:0007669"/>
    <property type="project" value="TreeGrafter"/>
</dbReference>
<protein>
    <recommendedName>
        <fullName evidence="9">Cas1p 10 TM acyl transferase domain-containing protein</fullName>
    </recommendedName>
</protein>
<dbReference type="AlphaFoldDB" id="A0A8T0P0J8"/>
<gene>
    <name evidence="10" type="ORF">PVAP13_9KG424233</name>
</gene>
<dbReference type="Proteomes" id="UP000823388">
    <property type="component" value="Chromosome 9K"/>
</dbReference>
<dbReference type="GO" id="GO:0016407">
    <property type="term" value="F:acetyltransferase activity"/>
    <property type="evidence" value="ECO:0007669"/>
    <property type="project" value="TreeGrafter"/>
</dbReference>
<feature type="transmembrane region" description="Helical" evidence="8">
    <location>
        <begin position="213"/>
        <end position="235"/>
    </location>
</feature>
<keyword evidence="5 8" id="KW-1133">Transmembrane helix</keyword>
<feature type="transmembrane region" description="Helical" evidence="8">
    <location>
        <begin position="151"/>
        <end position="170"/>
    </location>
</feature>
<comment type="subcellular location">
    <subcellularLocation>
        <location evidence="1">Membrane</location>
        <topology evidence="1">Multi-pass membrane protein</topology>
    </subcellularLocation>
</comment>
<dbReference type="GO" id="GO:0016020">
    <property type="term" value="C:membrane"/>
    <property type="evidence" value="ECO:0007669"/>
    <property type="project" value="UniProtKB-SubCell"/>
</dbReference>
<dbReference type="EMBL" id="CM029053">
    <property type="protein sequence ID" value="KAG2552384.1"/>
    <property type="molecule type" value="Genomic_DNA"/>
</dbReference>
<accession>A0A8T0P0J8</accession>
<feature type="domain" description="Cas1p 10 TM acyl transferase" evidence="9">
    <location>
        <begin position="114"/>
        <end position="292"/>
    </location>
</feature>
<evidence type="ECO:0000256" key="7">
    <source>
        <dbReference type="ARBA" id="ARBA00023180"/>
    </source>
</evidence>
<evidence type="ECO:0000256" key="2">
    <source>
        <dbReference type="ARBA" id="ARBA00010666"/>
    </source>
</evidence>
<feature type="transmembrane region" description="Helical" evidence="8">
    <location>
        <begin position="268"/>
        <end position="289"/>
    </location>
</feature>
<keyword evidence="11" id="KW-1185">Reference proteome</keyword>
<evidence type="ECO:0000256" key="4">
    <source>
        <dbReference type="ARBA" id="ARBA00022692"/>
    </source>
</evidence>
<dbReference type="InterPro" id="IPR012419">
    <property type="entry name" value="Cas1_AcylTrans_dom"/>
</dbReference>
<dbReference type="PANTHER" id="PTHR13533:SF48">
    <property type="entry name" value="PROTEIN REDUCED WALL ACETYLATION 2"/>
    <property type="match status" value="1"/>
</dbReference>
<evidence type="ECO:0000259" key="9">
    <source>
        <dbReference type="Pfam" id="PF07779"/>
    </source>
</evidence>
<evidence type="ECO:0000256" key="3">
    <source>
        <dbReference type="ARBA" id="ARBA00022679"/>
    </source>
</evidence>
<reference evidence="10" key="1">
    <citation type="submission" date="2020-05" db="EMBL/GenBank/DDBJ databases">
        <title>WGS assembly of Panicum virgatum.</title>
        <authorList>
            <person name="Lovell J.T."/>
            <person name="Jenkins J."/>
            <person name="Shu S."/>
            <person name="Juenger T.E."/>
            <person name="Schmutz J."/>
        </authorList>
    </citation>
    <scope>NUCLEOTIDE SEQUENCE</scope>
    <source>
        <strain evidence="10">AP13</strain>
    </source>
</reference>